<dbReference type="EnsemblPlants" id="LPERR08G06250.1">
    <property type="protein sequence ID" value="LPERR08G06250.1"/>
    <property type="gene ID" value="LPERR08G06250"/>
</dbReference>
<evidence type="ECO:0000313" key="2">
    <source>
        <dbReference type="Proteomes" id="UP000032180"/>
    </source>
</evidence>
<evidence type="ECO:0000313" key="1">
    <source>
        <dbReference type="EnsemblPlants" id="LPERR08G06250.1"/>
    </source>
</evidence>
<accession>A0A0D9X5M4</accession>
<reference evidence="1" key="3">
    <citation type="submission" date="2015-04" db="UniProtKB">
        <authorList>
            <consortium name="EnsemblPlants"/>
        </authorList>
    </citation>
    <scope>IDENTIFICATION</scope>
</reference>
<dbReference type="HOGENOM" id="CLU_3280246_0_0_1"/>
<reference evidence="1 2" key="1">
    <citation type="submission" date="2012-08" db="EMBL/GenBank/DDBJ databases">
        <title>Oryza genome evolution.</title>
        <authorList>
            <person name="Wing R.A."/>
        </authorList>
    </citation>
    <scope>NUCLEOTIDE SEQUENCE</scope>
</reference>
<reference evidence="2" key="2">
    <citation type="submission" date="2013-12" db="EMBL/GenBank/DDBJ databases">
        <authorList>
            <person name="Yu Y."/>
            <person name="Lee S."/>
            <person name="de Baynast K."/>
            <person name="Wissotski M."/>
            <person name="Liu L."/>
            <person name="Talag J."/>
            <person name="Goicoechea J."/>
            <person name="Angelova A."/>
            <person name="Jetty R."/>
            <person name="Kudrna D."/>
            <person name="Golser W."/>
            <person name="Rivera L."/>
            <person name="Zhang J."/>
            <person name="Wing R."/>
        </authorList>
    </citation>
    <scope>NUCLEOTIDE SEQUENCE</scope>
</reference>
<protein>
    <submittedName>
        <fullName evidence="1">Uncharacterized protein</fullName>
    </submittedName>
</protein>
<dbReference type="Proteomes" id="UP000032180">
    <property type="component" value="Chromosome 8"/>
</dbReference>
<dbReference type="Gramene" id="LPERR08G06250.1">
    <property type="protein sequence ID" value="LPERR08G06250.1"/>
    <property type="gene ID" value="LPERR08G06250"/>
</dbReference>
<keyword evidence="2" id="KW-1185">Reference proteome</keyword>
<dbReference type="AlphaFoldDB" id="A0A0D9X5M4"/>
<name>A0A0D9X5M4_9ORYZ</name>
<proteinExistence type="predicted"/>
<organism evidence="1 2">
    <name type="scientific">Leersia perrieri</name>
    <dbReference type="NCBI Taxonomy" id="77586"/>
    <lineage>
        <taxon>Eukaryota</taxon>
        <taxon>Viridiplantae</taxon>
        <taxon>Streptophyta</taxon>
        <taxon>Embryophyta</taxon>
        <taxon>Tracheophyta</taxon>
        <taxon>Spermatophyta</taxon>
        <taxon>Magnoliopsida</taxon>
        <taxon>Liliopsida</taxon>
        <taxon>Poales</taxon>
        <taxon>Poaceae</taxon>
        <taxon>BOP clade</taxon>
        <taxon>Oryzoideae</taxon>
        <taxon>Oryzeae</taxon>
        <taxon>Oryzinae</taxon>
        <taxon>Leersia</taxon>
    </lineage>
</organism>
<sequence>MKKTLGQVTRDKLQHYDGSFDPTIYVFKSLTMFLTFPFYFH</sequence>